<evidence type="ECO:0000313" key="2">
    <source>
        <dbReference type="EMBL" id="CAL1411454.1"/>
    </source>
</evidence>
<gene>
    <name evidence="2" type="ORF">LTRI10_LOCUS50811</name>
</gene>
<feature type="signal peptide" evidence="1">
    <location>
        <begin position="1"/>
        <end position="23"/>
    </location>
</feature>
<name>A0AAV2GL98_9ROSI</name>
<evidence type="ECO:0000313" key="3">
    <source>
        <dbReference type="Proteomes" id="UP001497516"/>
    </source>
</evidence>
<dbReference type="Proteomes" id="UP001497516">
    <property type="component" value="Chromosome 9"/>
</dbReference>
<dbReference type="PANTHER" id="PTHR33116">
    <property type="entry name" value="REVERSE TRANSCRIPTASE ZINC-BINDING DOMAIN-CONTAINING PROTEIN-RELATED-RELATED"/>
    <property type="match status" value="1"/>
</dbReference>
<evidence type="ECO:0000256" key="1">
    <source>
        <dbReference type="SAM" id="SignalP"/>
    </source>
</evidence>
<sequence>MAPWKAKCLSFMARLTLTKSVAASLPVYNMQTEMIPNKVGKNIDKMNRDFIWGDEPDKSKMHLVAWEKMTTPKCQGGVGLRPTRLPNLAMLAKGGWRLMQEKDTLWTQVMQAKYGRQRQGLSLLCPVQGSSFTWTSFSKAIPILENRCVWNIKNGRSTKFWNDPWVLQVPLRDMALDEILMELEEATVADFAHEDGSWRTELFSDLCQGPTLGRAALSTQVSLEH</sequence>
<dbReference type="AlphaFoldDB" id="A0AAV2GL98"/>
<protein>
    <submittedName>
        <fullName evidence="2">Uncharacterized protein</fullName>
    </submittedName>
</protein>
<keyword evidence="3" id="KW-1185">Reference proteome</keyword>
<proteinExistence type="predicted"/>
<dbReference type="EMBL" id="OZ034822">
    <property type="protein sequence ID" value="CAL1411454.1"/>
    <property type="molecule type" value="Genomic_DNA"/>
</dbReference>
<reference evidence="2 3" key="1">
    <citation type="submission" date="2024-04" db="EMBL/GenBank/DDBJ databases">
        <authorList>
            <person name="Fracassetti M."/>
        </authorList>
    </citation>
    <scope>NUCLEOTIDE SEQUENCE [LARGE SCALE GENOMIC DNA]</scope>
</reference>
<feature type="chain" id="PRO_5043830710" evidence="1">
    <location>
        <begin position="24"/>
        <end position="225"/>
    </location>
</feature>
<keyword evidence="1" id="KW-0732">Signal</keyword>
<accession>A0AAV2GL98</accession>
<organism evidence="2 3">
    <name type="scientific">Linum trigynum</name>
    <dbReference type="NCBI Taxonomy" id="586398"/>
    <lineage>
        <taxon>Eukaryota</taxon>
        <taxon>Viridiplantae</taxon>
        <taxon>Streptophyta</taxon>
        <taxon>Embryophyta</taxon>
        <taxon>Tracheophyta</taxon>
        <taxon>Spermatophyta</taxon>
        <taxon>Magnoliopsida</taxon>
        <taxon>eudicotyledons</taxon>
        <taxon>Gunneridae</taxon>
        <taxon>Pentapetalae</taxon>
        <taxon>rosids</taxon>
        <taxon>fabids</taxon>
        <taxon>Malpighiales</taxon>
        <taxon>Linaceae</taxon>
        <taxon>Linum</taxon>
    </lineage>
</organism>
<dbReference type="PANTHER" id="PTHR33116:SF78">
    <property type="entry name" value="OS12G0587133 PROTEIN"/>
    <property type="match status" value="1"/>
</dbReference>